<evidence type="ECO:0000256" key="2">
    <source>
        <dbReference type="ARBA" id="ARBA00022679"/>
    </source>
</evidence>
<keyword evidence="1 3" id="KW-0328">Glycosyltransferase</keyword>
<keyword evidence="2 3" id="KW-0808">Transferase</keyword>
<sequence>MGTTDYNQNEFNNQTGERIYSTEYEKLIVKREQVLGQPVDLLTYDKALSLTQSWLSNPVETCETKFIFAQNPEKVLRSMDEPELSSVLEEADLLIPDGSGVVWALNRKGYDLPGRVTGIDLMHRLLAQAEELGAGVYFLGGKETVINKAIKKMNKEFPGLQIKGFHHGYFSQQEEDKIVKTINQSDASLLFVAMGSPKQELFLARNRDKLAINLGMGIGGSLDVIAGEVNRAPEIFQKLKLEWFYRIVTDPKRISRGMQIPRFIGKIIFSSKEEI</sequence>
<dbReference type="KEGG" id="nth:Nther_2372"/>
<dbReference type="STRING" id="457570.Nther_2372"/>
<accession>B2A0Q7</accession>
<reference evidence="3 4" key="2">
    <citation type="journal article" date="2011" name="J. Bacteriol.">
        <title>Complete genome sequence of the anaerobic, halophilic alkalithermophile Natranaerobius thermophilus JW/NM-WN-LF.</title>
        <authorList>
            <person name="Zhao B."/>
            <person name="Mesbah N.M."/>
            <person name="Dalin E."/>
            <person name="Goodwin L."/>
            <person name="Nolan M."/>
            <person name="Pitluck S."/>
            <person name="Chertkov O."/>
            <person name="Brettin T.S."/>
            <person name="Han J."/>
            <person name="Larimer F.W."/>
            <person name="Land M.L."/>
            <person name="Hauser L."/>
            <person name="Kyrpides N."/>
            <person name="Wiegel J."/>
        </authorList>
    </citation>
    <scope>NUCLEOTIDE SEQUENCE [LARGE SCALE GENOMIC DNA]</scope>
    <source>
        <strain evidence="4">ATCC BAA-1301 / DSM 18059 / JW/NM-WN-LF</strain>
    </source>
</reference>
<dbReference type="NCBIfam" id="TIGR00696">
    <property type="entry name" value="wecG_tagA_cpsF"/>
    <property type="match status" value="1"/>
</dbReference>
<dbReference type="Proteomes" id="UP000001683">
    <property type="component" value="Chromosome"/>
</dbReference>
<gene>
    <name evidence="3" type="ordered locus">Nther_2372</name>
</gene>
<dbReference type="OrthoDB" id="9771846at2"/>
<keyword evidence="4" id="KW-1185">Reference proteome</keyword>
<dbReference type="PANTHER" id="PTHR34136">
    <property type="match status" value="1"/>
</dbReference>
<dbReference type="HOGENOM" id="CLU_063203_3_1_9"/>
<dbReference type="GO" id="GO:0047244">
    <property type="term" value="F:N-acetylglucosaminyldiphosphoundecaprenol N-acetyl-beta-D-mannosaminyltransferase activity"/>
    <property type="evidence" value="ECO:0007669"/>
    <property type="project" value="UniProtKB-EC"/>
</dbReference>
<dbReference type="InterPro" id="IPR004629">
    <property type="entry name" value="WecG_TagA_CpsF"/>
</dbReference>
<dbReference type="EC" id="2.4.1.187" evidence="3"/>
<organism evidence="3 4">
    <name type="scientific">Natranaerobius thermophilus (strain ATCC BAA-1301 / DSM 18059 / JW/NM-WN-LF)</name>
    <dbReference type="NCBI Taxonomy" id="457570"/>
    <lineage>
        <taxon>Bacteria</taxon>
        <taxon>Bacillati</taxon>
        <taxon>Bacillota</taxon>
        <taxon>Clostridia</taxon>
        <taxon>Natranaerobiales</taxon>
        <taxon>Natranaerobiaceae</taxon>
        <taxon>Natranaerobius</taxon>
    </lineage>
</organism>
<name>B2A0Q7_NATTJ</name>
<dbReference type="CDD" id="cd06533">
    <property type="entry name" value="Glyco_transf_WecG_TagA"/>
    <property type="match status" value="1"/>
</dbReference>
<dbReference type="InParanoid" id="B2A0Q7"/>
<dbReference type="CAZy" id="GT26">
    <property type="family name" value="Glycosyltransferase Family 26"/>
</dbReference>
<dbReference type="EMBL" id="CP001034">
    <property type="protein sequence ID" value="ACB85937.1"/>
    <property type="molecule type" value="Genomic_DNA"/>
</dbReference>
<proteinExistence type="predicted"/>
<dbReference type="Pfam" id="PF03808">
    <property type="entry name" value="Glyco_tran_WecG"/>
    <property type="match status" value="1"/>
</dbReference>
<reference evidence="3 4" key="1">
    <citation type="submission" date="2008-04" db="EMBL/GenBank/DDBJ databases">
        <title>Complete sequence of chromosome of Natranaerobius thermophilus JW/NM-WN-LF.</title>
        <authorList>
            <consortium name="US DOE Joint Genome Institute"/>
            <person name="Copeland A."/>
            <person name="Lucas S."/>
            <person name="Lapidus A."/>
            <person name="Glavina del Rio T."/>
            <person name="Dalin E."/>
            <person name="Tice H."/>
            <person name="Bruce D."/>
            <person name="Goodwin L."/>
            <person name="Pitluck S."/>
            <person name="Chertkov O."/>
            <person name="Brettin T."/>
            <person name="Detter J.C."/>
            <person name="Han C."/>
            <person name="Kuske C.R."/>
            <person name="Schmutz J."/>
            <person name="Larimer F."/>
            <person name="Land M."/>
            <person name="Hauser L."/>
            <person name="Kyrpides N."/>
            <person name="Lykidis A."/>
            <person name="Mesbah N.M."/>
            <person name="Wiegel J."/>
        </authorList>
    </citation>
    <scope>NUCLEOTIDE SEQUENCE [LARGE SCALE GENOMIC DNA]</scope>
    <source>
        <strain evidence="4">ATCC BAA-1301 / DSM 18059 / JW/NM-WN-LF</strain>
    </source>
</reference>
<dbReference type="eggNOG" id="COG1922">
    <property type="taxonomic scope" value="Bacteria"/>
</dbReference>
<dbReference type="AlphaFoldDB" id="B2A0Q7"/>
<dbReference type="RefSeq" id="WP_012448787.1">
    <property type="nucleotide sequence ID" value="NC_010718.1"/>
</dbReference>
<evidence type="ECO:0000313" key="3">
    <source>
        <dbReference type="EMBL" id="ACB85937.1"/>
    </source>
</evidence>
<dbReference type="FunCoup" id="B2A0Q7">
    <property type="interactions" value="55"/>
</dbReference>
<evidence type="ECO:0000313" key="4">
    <source>
        <dbReference type="Proteomes" id="UP000001683"/>
    </source>
</evidence>
<protein>
    <submittedName>
        <fullName evidence="3">Glycosyl transferase, WecB/TagA/CpsF family</fullName>
        <ecNumber evidence="3">2.4.1.187</ecNumber>
    </submittedName>
</protein>
<evidence type="ECO:0000256" key="1">
    <source>
        <dbReference type="ARBA" id="ARBA00022676"/>
    </source>
</evidence>
<dbReference type="PANTHER" id="PTHR34136:SF1">
    <property type="entry name" value="UDP-N-ACETYL-D-MANNOSAMINURONIC ACID TRANSFERASE"/>
    <property type="match status" value="1"/>
</dbReference>